<reference evidence="2" key="1">
    <citation type="journal article" date="2010" name="Genome Res.">
        <title>Population genomic sequencing of Coccidioides fungi reveals recent hybridization and transposon control.</title>
        <authorList>
            <person name="Neafsey D.E."/>
            <person name="Barker B.M."/>
            <person name="Sharpton T.J."/>
            <person name="Stajich J.E."/>
            <person name="Park D.J."/>
            <person name="Whiston E."/>
            <person name="Hung C.-Y."/>
            <person name="McMahan C."/>
            <person name="White J."/>
            <person name="Sykes S."/>
            <person name="Heiman D."/>
            <person name="Young S."/>
            <person name="Zeng Q."/>
            <person name="Abouelleil A."/>
            <person name="Aftuck L."/>
            <person name="Bessette D."/>
            <person name="Brown A."/>
            <person name="FitzGerald M."/>
            <person name="Lui A."/>
            <person name="Macdonald J.P."/>
            <person name="Priest M."/>
            <person name="Orbach M.J."/>
            <person name="Galgiani J.N."/>
            <person name="Kirkland T.N."/>
            <person name="Cole G.T."/>
            <person name="Birren B.W."/>
            <person name="Henn M.R."/>
            <person name="Taylor J.W."/>
            <person name="Rounsley S.D."/>
        </authorList>
    </citation>
    <scope>NUCLEOTIDE SEQUENCE [LARGE SCALE GENOMIC DNA]</scope>
    <source>
        <strain evidence="2">RMSCC 3703</strain>
    </source>
</reference>
<dbReference type="Proteomes" id="UP000054559">
    <property type="component" value="Unassembled WGS sequence"/>
</dbReference>
<dbReference type="EMBL" id="DS268126">
    <property type="protein sequence ID" value="KMU81714.1"/>
    <property type="molecule type" value="Genomic_DNA"/>
</dbReference>
<accession>A0A0J8R9H7</accession>
<protein>
    <submittedName>
        <fullName evidence="1">Uncharacterized protein</fullName>
    </submittedName>
</protein>
<proteinExistence type="predicted"/>
<evidence type="ECO:0000313" key="2">
    <source>
        <dbReference type="Proteomes" id="UP000054559"/>
    </source>
</evidence>
<evidence type="ECO:0000313" key="1">
    <source>
        <dbReference type="EMBL" id="KMU81714.1"/>
    </source>
</evidence>
<dbReference type="AlphaFoldDB" id="A0A0J8R9H7"/>
<organism evidence="1 2">
    <name type="scientific">Coccidioides immitis RMSCC 3703</name>
    <dbReference type="NCBI Taxonomy" id="454286"/>
    <lineage>
        <taxon>Eukaryota</taxon>
        <taxon>Fungi</taxon>
        <taxon>Dikarya</taxon>
        <taxon>Ascomycota</taxon>
        <taxon>Pezizomycotina</taxon>
        <taxon>Eurotiomycetes</taxon>
        <taxon>Eurotiomycetidae</taxon>
        <taxon>Onygenales</taxon>
        <taxon>Onygenaceae</taxon>
        <taxon>Coccidioides</taxon>
    </lineage>
</organism>
<sequence length="199" mass="22643">MSGRPFHRPARKVVGTKHLAAHTQKTARSRPAHRMFAMVSKQQAHQFADWSSNNKACLLPVLLMRPERISTRQSLSLVVIGPVELQSIELHGLLYWISSQHWRLCRHCSPTRIWEGGRDTYGKDLAAQPFTSRINNTTGKPYAHKCQHVPWEELCIVPLRGTADLRLSLTKPELKRQSGKTALTKNTFIHMKDELIPIG</sequence>
<name>A0A0J8R9H7_COCIT</name>
<gene>
    <name evidence="1" type="ORF">CISG_02732</name>
</gene>